<proteinExistence type="predicted"/>
<dbReference type="Proteomes" id="UP000028999">
    <property type="component" value="Unassembled WGS sequence"/>
</dbReference>
<dbReference type="Gramene" id="CDY53258">
    <property type="protein sequence ID" value="CDY53258"/>
    <property type="gene ID" value="GSBRNA2T00010283001"/>
</dbReference>
<protein>
    <submittedName>
        <fullName evidence="1">BnaA02g03960D protein</fullName>
    </submittedName>
</protein>
<dbReference type="PaxDb" id="3708-A0A078IWC0"/>
<dbReference type="AlphaFoldDB" id="A0A078IWC0"/>
<organism evidence="1 2">
    <name type="scientific">Brassica napus</name>
    <name type="common">Rape</name>
    <dbReference type="NCBI Taxonomy" id="3708"/>
    <lineage>
        <taxon>Eukaryota</taxon>
        <taxon>Viridiplantae</taxon>
        <taxon>Streptophyta</taxon>
        <taxon>Embryophyta</taxon>
        <taxon>Tracheophyta</taxon>
        <taxon>Spermatophyta</taxon>
        <taxon>Magnoliopsida</taxon>
        <taxon>eudicotyledons</taxon>
        <taxon>Gunneridae</taxon>
        <taxon>Pentapetalae</taxon>
        <taxon>rosids</taxon>
        <taxon>malvids</taxon>
        <taxon>Brassicales</taxon>
        <taxon>Brassicaceae</taxon>
        <taxon>Brassiceae</taxon>
        <taxon>Brassica</taxon>
    </lineage>
</organism>
<reference evidence="1 2" key="1">
    <citation type="journal article" date="2014" name="Science">
        <title>Plant genetics. Early allopolyploid evolution in the post-Neolithic Brassica napus oilseed genome.</title>
        <authorList>
            <person name="Chalhoub B."/>
            <person name="Denoeud F."/>
            <person name="Liu S."/>
            <person name="Parkin I.A."/>
            <person name="Tang H."/>
            <person name="Wang X."/>
            <person name="Chiquet J."/>
            <person name="Belcram H."/>
            <person name="Tong C."/>
            <person name="Samans B."/>
            <person name="Correa M."/>
            <person name="Da Silva C."/>
            <person name="Just J."/>
            <person name="Falentin C."/>
            <person name="Koh C.S."/>
            <person name="Le Clainche I."/>
            <person name="Bernard M."/>
            <person name="Bento P."/>
            <person name="Noel B."/>
            <person name="Labadie K."/>
            <person name="Alberti A."/>
            <person name="Charles M."/>
            <person name="Arnaud D."/>
            <person name="Guo H."/>
            <person name="Daviaud C."/>
            <person name="Alamery S."/>
            <person name="Jabbari K."/>
            <person name="Zhao M."/>
            <person name="Edger P.P."/>
            <person name="Chelaifa H."/>
            <person name="Tack D."/>
            <person name="Lassalle G."/>
            <person name="Mestiri I."/>
            <person name="Schnel N."/>
            <person name="Le Paslier M.C."/>
            <person name="Fan G."/>
            <person name="Renault V."/>
            <person name="Bayer P.E."/>
            <person name="Golicz A.A."/>
            <person name="Manoli S."/>
            <person name="Lee T.H."/>
            <person name="Thi V.H."/>
            <person name="Chalabi S."/>
            <person name="Hu Q."/>
            <person name="Fan C."/>
            <person name="Tollenaere R."/>
            <person name="Lu Y."/>
            <person name="Battail C."/>
            <person name="Shen J."/>
            <person name="Sidebottom C.H."/>
            <person name="Wang X."/>
            <person name="Canaguier A."/>
            <person name="Chauveau A."/>
            <person name="Berard A."/>
            <person name="Deniot G."/>
            <person name="Guan M."/>
            <person name="Liu Z."/>
            <person name="Sun F."/>
            <person name="Lim Y.P."/>
            <person name="Lyons E."/>
            <person name="Town C.D."/>
            <person name="Bancroft I."/>
            <person name="Wang X."/>
            <person name="Meng J."/>
            <person name="Ma J."/>
            <person name="Pires J.C."/>
            <person name="King G.J."/>
            <person name="Brunel D."/>
            <person name="Delourme R."/>
            <person name="Renard M."/>
            <person name="Aury J.M."/>
            <person name="Adams K.L."/>
            <person name="Batley J."/>
            <person name="Snowdon R.J."/>
            <person name="Tost J."/>
            <person name="Edwards D."/>
            <person name="Zhou Y."/>
            <person name="Hua W."/>
            <person name="Sharpe A.G."/>
            <person name="Paterson A.H."/>
            <person name="Guan C."/>
            <person name="Wincker P."/>
        </authorList>
    </citation>
    <scope>NUCLEOTIDE SEQUENCE [LARGE SCALE GENOMIC DNA]</scope>
    <source>
        <strain evidence="2">cv. Darmor-bzh</strain>
    </source>
</reference>
<name>A0A078IWC0_BRANA</name>
<dbReference type="EMBL" id="LK033180">
    <property type="protein sequence ID" value="CDY53258.1"/>
    <property type="molecule type" value="Genomic_DNA"/>
</dbReference>
<sequence length="21" mass="2266">MGGLTIPCPEDTFVSITSRLQ</sequence>
<keyword evidence="2" id="KW-1185">Reference proteome</keyword>
<gene>
    <name evidence="1" type="primary">BnaA02g03960D</name>
    <name evidence="1" type="ORF">GSBRNA2T00010283001</name>
</gene>
<accession>A0A078IWC0</accession>
<evidence type="ECO:0000313" key="2">
    <source>
        <dbReference type="Proteomes" id="UP000028999"/>
    </source>
</evidence>
<evidence type="ECO:0000313" key="1">
    <source>
        <dbReference type="EMBL" id="CDY53258.1"/>
    </source>
</evidence>